<organism evidence="3 4">
    <name type="scientific">Tanticharoenia sakaeratensis NBRC 103193</name>
    <dbReference type="NCBI Taxonomy" id="1231623"/>
    <lineage>
        <taxon>Bacteria</taxon>
        <taxon>Pseudomonadati</taxon>
        <taxon>Pseudomonadota</taxon>
        <taxon>Alphaproteobacteria</taxon>
        <taxon>Acetobacterales</taxon>
        <taxon>Acetobacteraceae</taxon>
        <taxon>Tanticharoenia</taxon>
    </lineage>
</organism>
<feature type="domain" description="DUF4130" evidence="2">
    <location>
        <begin position="82"/>
        <end position="238"/>
    </location>
</feature>
<accession>A0A0D6MQT8</accession>
<dbReference type="STRING" id="1231623.Tasa_058_024"/>
<dbReference type="Proteomes" id="UP000032679">
    <property type="component" value="Unassembled WGS sequence"/>
</dbReference>
<gene>
    <name evidence="3" type="ORF">Tasa_058_024</name>
</gene>
<protein>
    <submittedName>
        <fullName evidence="3">Uracil DNA glycosylase</fullName>
    </submittedName>
</protein>
<evidence type="ECO:0000313" key="4">
    <source>
        <dbReference type="Proteomes" id="UP000032679"/>
    </source>
</evidence>
<keyword evidence="4" id="KW-1185">Reference proteome</keyword>
<dbReference type="OrthoDB" id="5290748at2"/>
<evidence type="ECO:0000259" key="2">
    <source>
        <dbReference type="Pfam" id="PF13566"/>
    </source>
</evidence>
<evidence type="ECO:0000313" key="3">
    <source>
        <dbReference type="EMBL" id="GAN55750.1"/>
    </source>
</evidence>
<reference evidence="3 4" key="1">
    <citation type="submission" date="2012-10" db="EMBL/GenBank/DDBJ databases">
        <title>Genome sequencing of Tanticharoenia sakaeratensis NBRC 103193.</title>
        <authorList>
            <person name="Azuma Y."/>
            <person name="Hadano H."/>
            <person name="Hirakawa H."/>
            <person name="Matsushita K."/>
        </authorList>
    </citation>
    <scope>NUCLEOTIDE SEQUENCE [LARGE SCALE GENOMIC DNA]</scope>
    <source>
        <strain evidence="3 4">NBRC 103193</strain>
    </source>
</reference>
<dbReference type="RefSeq" id="WP_053053929.1">
    <property type="nucleotide sequence ID" value="NZ_BALE01000058.1"/>
</dbReference>
<comment type="caution">
    <text evidence="3">The sequence shown here is derived from an EMBL/GenBank/DDBJ whole genome shotgun (WGS) entry which is preliminary data.</text>
</comment>
<dbReference type="AlphaFoldDB" id="A0A0D6MQT8"/>
<dbReference type="EMBL" id="BALE01000058">
    <property type="protein sequence ID" value="GAN55750.1"/>
    <property type="molecule type" value="Genomic_DNA"/>
</dbReference>
<dbReference type="InterPro" id="IPR025404">
    <property type="entry name" value="DUF4130"/>
</dbReference>
<name>A0A0D6MQT8_9PROT</name>
<feature type="region of interest" description="Disordered" evidence="1">
    <location>
        <begin position="262"/>
        <end position="283"/>
    </location>
</feature>
<sequence length="283" mass="32465">MTRFRARVSADGDSACWRTLARRALRAGIAPERLDWIEDGKDDDLFPVDAPWPEEDPARAPVLSRAALTLIETALCHSDPVRHDLAYRLVWRLQDEAGLLAVSTDADVARLRRMAQAVRRDSHKMTAFVRFREQPGCNGRRRFCAWFEPDHHILRRVAPFFANRFTDMDWLIATPRGSIAWDGETLDVRSGAFTRPELADDLDQLWRTYYGATFNPARVKIQAMKSEMPRKYWRNLPETNDIPALLAGADARVRRMAAQQAAPAPAFHHSLRKRLPRVPEDRD</sequence>
<proteinExistence type="predicted"/>
<evidence type="ECO:0000256" key="1">
    <source>
        <dbReference type="SAM" id="MobiDB-lite"/>
    </source>
</evidence>
<dbReference type="InterPro" id="IPR023875">
    <property type="entry name" value="DNA_repair_put"/>
</dbReference>
<dbReference type="NCBIfam" id="TIGR03915">
    <property type="entry name" value="SAM_7_link_chp"/>
    <property type="match status" value="1"/>
</dbReference>
<dbReference type="Pfam" id="PF13566">
    <property type="entry name" value="DUF4130"/>
    <property type="match status" value="1"/>
</dbReference>